<reference evidence="1" key="1">
    <citation type="submission" date="2022-03" db="EMBL/GenBank/DDBJ databases">
        <authorList>
            <person name="Sayadi A."/>
        </authorList>
    </citation>
    <scope>NUCLEOTIDE SEQUENCE</scope>
</reference>
<keyword evidence="2" id="KW-1185">Reference proteome</keyword>
<accession>A0A9P0Q2Y0</accession>
<dbReference type="AlphaFoldDB" id="A0A9P0Q2Y0"/>
<protein>
    <submittedName>
        <fullName evidence="1">Uncharacterized protein</fullName>
    </submittedName>
</protein>
<name>A0A9P0Q2Y0_ACAOB</name>
<comment type="caution">
    <text evidence="1">The sequence shown here is derived from an EMBL/GenBank/DDBJ whole genome shotgun (WGS) entry which is preliminary data.</text>
</comment>
<sequence length="43" mass="4829">MNCLKLAWECKLSSSSSILPFMEYSTLLRRKGIFLKDSCGSLA</sequence>
<evidence type="ECO:0000313" key="2">
    <source>
        <dbReference type="Proteomes" id="UP001152888"/>
    </source>
</evidence>
<dbReference type="EMBL" id="CAKOFQ010007713">
    <property type="protein sequence ID" value="CAH2006891.1"/>
    <property type="molecule type" value="Genomic_DNA"/>
</dbReference>
<dbReference type="Proteomes" id="UP001152888">
    <property type="component" value="Unassembled WGS sequence"/>
</dbReference>
<gene>
    <name evidence="1" type="ORF">ACAOBT_LOCUS29359</name>
</gene>
<evidence type="ECO:0000313" key="1">
    <source>
        <dbReference type="EMBL" id="CAH2006891.1"/>
    </source>
</evidence>
<organism evidence="1 2">
    <name type="scientific">Acanthoscelides obtectus</name>
    <name type="common">Bean weevil</name>
    <name type="synonym">Bruchus obtectus</name>
    <dbReference type="NCBI Taxonomy" id="200917"/>
    <lineage>
        <taxon>Eukaryota</taxon>
        <taxon>Metazoa</taxon>
        <taxon>Ecdysozoa</taxon>
        <taxon>Arthropoda</taxon>
        <taxon>Hexapoda</taxon>
        <taxon>Insecta</taxon>
        <taxon>Pterygota</taxon>
        <taxon>Neoptera</taxon>
        <taxon>Endopterygota</taxon>
        <taxon>Coleoptera</taxon>
        <taxon>Polyphaga</taxon>
        <taxon>Cucujiformia</taxon>
        <taxon>Chrysomeloidea</taxon>
        <taxon>Chrysomelidae</taxon>
        <taxon>Bruchinae</taxon>
        <taxon>Bruchini</taxon>
        <taxon>Acanthoscelides</taxon>
    </lineage>
</organism>
<proteinExistence type="predicted"/>